<dbReference type="Proteomes" id="UP001524473">
    <property type="component" value="Unassembled WGS sequence"/>
</dbReference>
<dbReference type="RefSeq" id="WP_066864622.1">
    <property type="nucleotide sequence ID" value="NZ_CABKVV010000014.1"/>
</dbReference>
<accession>A0ABT1RXX5</accession>
<gene>
    <name evidence="1" type="ORF">NE695_06190</name>
</gene>
<protein>
    <submittedName>
        <fullName evidence="1">Uncharacterized protein</fullName>
    </submittedName>
</protein>
<keyword evidence="2" id="KW-1185">Reference proteome</keyword>
<evidence type="ECO:0000313" key="2">
    <source>
        <dbReference type="Proteomes" id="UP001524473"/>
    </source>
</evidence>
<dbReference type="EMBL" id="JANFZH010000011">
    <property type="protein sequence ID" value="MCQ4839506.1"/>
    <property type="molecule type" value="Genomic_DNA"/>
</dbReference>
<proteinExistence type="predicted"/>
<organism evidence="1 2">
    <name type="scientific">Neglectibacter timonensis</name>
    <dbReference type="NCBI Taxonomy" id="1776382"/>
    <lineage>
        <taxon>Bacteria</taxon>
        <taxon>Bacillati</taxon>
        <taxon>Bacillota</taxon>
        <taxon>Clostridia</taxon>
        <taxon>Eubacteriales</taxon>
        <taxon>Oscillospiraceae</taxon>
        <taxon>Neglectibacter</taxon>
    </lineage>
</organism>
<evidence type="ECO:0000313" key="1">
    <source>
        <dbReference type="EMBL" id="MCQ4839506.1"/>
    </source>
</evidence>
<name>A0ABT1RXX5_9FIRM</name>
<dbReference type="GeneID" id="90532629"/>
<comment type="caution">
    <text evidence="1">The sequence shown here is derived from an EMBL/GenBank/DDBJ whole genome shotgun (WGS) entry which is preliminary data.</text>
</comment>
<sequence>MARNQVIDFATEPLAELMSTEPSKRAEIIKDMSFLNSTKIQNNEADVEKIKNILMKIFREIKEDVTAQQPTGAIATAEAVKGIRDSLPDKPQSELTTDDVSAAMAAYVGKMIPMDESTSALLQQLTKQMLELPTEDEK</sequence>
<reference evidence="1 2" key="1">
    <citation type="submission" date="2022-06" db="EMBL/GenBank/DDBJ databases">
        <title>Isolation of gut microbiota from human fecal samples.</title>
        <authorList>
            <person name="Pamer E.G."/>
            <person name="Barat B."/>
            <person name="Waligurski E."/>
            <person name="Medina S."/>
            <person name="Paddock L."/>
            <person name="Mostad J."/>
        </authorList>
    </citation>
    <scope>NUCLEOTIDE SEQUENCE [LARGE SCALE GENOMIC DNA]</scope>
    <source>
        <strain evidence="1 2">DFI.9.73</strain>
    </source>
</reference>